<dbReference type="EMBL" id="VSRR010017221">
    <property type="protein sequence ID" value="MPC60144.1"/>
    <property type="molecule type" value="Genomic_DNA"/>
</dbReference>
<comment type="caution">
    <text evidence="2">The sequence shown here is derived from an EMBL/GenBank/DDBJ whole genome shotgun (WGS) entry which is preliminary data.</text>
</comment>
<reference evidence="2 3" key="1">
    <citation type="submission" date="2019-05" db="EMBL/GenBank/DDBJ databases">
        <title>Another draft genome of Portunus trituberculatus and its Hox gene families provides insights of decapod evolution.</title>
        <authorList>
            <person name="Jeong J.-H."/>
            <person name="Song I."/>
            <person name="Kim S."/>
            <person name="Choi T."/>
            <person name="Kim D."/>
            <person name="Ryu S."/>
            <person name="Kim W."/>
        </authorList>
    </citation>
    <scope>NUCLEOTIDE SEQUENCE [LARGE SCALE GENOMIC DNA]</scope>
    <source>
        <tissue evidence="2">Muscle</tissue>
    </source>
</reference>
<keyword evidence="3" id="KW-1185">Reference proteome</keyword>
<sequence>MRGHTSPGVRQRGGRRKASGSAPTGQRGEEEVIRRHYYATPSRPPPLGAHTSPSHTMPAAAPSHLP</sequence>
<proteinExistence type="predicted"/>
<organism evidence="2 3">
    <name type="scientific">Portunus trituberculatus</name>
    <name type="common">Swimming crab</name>
    <name type="synonym">Neptunus trituberculatus</name>
    <dbReference type="NCBI Taxonomy" id="210409"/>
    <lineage>
        <taxon>Eukaryota</taxon>
        <taxon>Metazoa</taxon>
        <taxon>Ecdysozoa</taxon>
        <taxon>Arthropoda</taxon>
        <taxon>Crustacea</taxon>
        <taxon>Multicrustacea</taxon>
        <taxon>Malacostraca</taxon>
        <taxon>Eumalacostraca</taxon>
        <taxon>Eucarida</taxon>
        <taxon>Decapoda</taxon>
        <taxon>Pleocyemata</taxon>
        <taxon>Brachyura</taxon>
        <taxon>Eubrachyura</taxon>
        <taxon>Portunoidea</taxon>
        <taxon>Portunidae</taxon>
        <taxon>Portuninae</taxon>
        <taxon>Portunus</taxon>
    </lineage>
</organism>
<name>A0A5B7GUB7_PORTR</name>
<gene>
    <name evidence="2" type="ORF">E2C01_054182</name>
</gene>
<evidence type="ECO:0000313" key="2">
    <source>
        <dbReference type="EMBL" id="MPC60144.1"/>
    </source>
</evidence>
<protein>
    <submittedName>
        <fullName evidence="2">Uncharacterized protein</fullName>
    </submittedName>
</protein>
<evidence type="ECO:0000256" key="1">
    <source>
        <dbReference type="SAM" id="MobiDB-lite"/>
    </source>
</evidence>
<evidence type="ECO:0000313" key="3">
    <source>
        <dbReference type="Proteomes" id="UP000324222"/>
    </source>
</evidence>
<accession>A0A5B7GUB7</accession>
<dbReference type="Proteomes" id="UP000324222">
    <property type="component" value="Unassembled WGS sequence"/>
</dbReference>
<dbReference type="AlphaFoldDB" id="A0A5B7GUB7"/>
<feature type="region of interest" description="Disordered" evidence="1">
    <location>
        <begin position="1"/>
        <end position="66"/>
    </location>
</feature>